<feature type="domain" description="Protein kinase" evidence="7">
    <location>
        <begin position="289"/>
        <end position="556"/>
    </location>
</feature>
<feature type="transmembrane region" description="Helical" evidence="6">
    <location>
        <begin position="574"/>
        <end position="594"/>
    </location>
</feature>
<keyword evidence="1" id="KW-0723">Serine/threonine-protein kinase</keyword>
<dbReference type="GO" id="GO:0016301">
    <property type="term" value="F:kinase activity"/>
    <property type="evidence" value="ECO:0007669"/>
    <property type="project" value="UniProtKB-KW"/>
</dbReference>
<dbReference type="InterPro" id="IPR008271">
    <property type="entry name" value="Ser/Thr_kinase_AS"/>
</dbReference>
<proteinExistence type="predicted"/>
<gene>
    <name evidence="9" type="ORF">HJ526_07645</name>
</gene>
<dbReference type="SMART" id="SM00332">
    <property type="entry name" value="PP2Cc"/>
    <property type="match status" value="1"/>
</dbReference>
<keyword evidence="5" id="KW-0067">ATP-binding</keyword>
<dbReference type="SMART" id="SM00220">
    <property type="entry name" value="S_TKc"/>
    <property type="match status" value="1"/>
</dbReference>
<keyword evidence="2" id="KW-0808">Transferase</keyword>
<evidence type="ECO:0000313" key="9">
    <source>
        <dbReference type="EMBL" id="NVO27286.1"/>
    </source>
</evidence>
<comment type="caution">
    <text evidence="9">The sequence shown here is derived from an EMBL/GenBank/DDBJ whole genome shotgun (WGS) entry which is preliminary data.</text>
</comment>
<dbReference type="InterPro" id="IPR011009">
    <property type="entry name" value="Kinase-like_dom_sf"/>
</dbReference>
<dbReference type="PROSITE" id="PS00108">
    <property type="entry name" value="PROTEIN_KINASE_ST"/>
    <property type="match status" value="1"/>
</dbReference>
<dbReference type="Proteomes" id="UP000523601">
    <property type="component" value="Unassembled WGS sequence"/>
</dbReference>
<evidence type="ECO:0000256" key="3">
    <source>
        <dbReference type="ARBA" id="ARBA00022741"/>
    </source>
</evidence>
<dbReference type="CDD" id="cd00143">
    <property type="entry name" value="PP2Cc"/>
    <property type="match status" value="1"/>
</dbReference>
<dbReference type="PANTHER" id="PTHR24351">
    <property type="entry name" value="RIBOSOMAL PROTEIN S6 KINASE"/>
    <property type="match status" value="1"/>
</dbReference>
<dbReference type="CDD" id="cd14014">
    <property type="entry name" value="STKc_PknB_like"/>
    <property type="match status" value="1"/>
</dbReference>
<evidence type="ECO:0000256" key="2">
    <source>
        <dbReference type="ARBA" id="ARBA00022679"/>
    </source>
</evidence>
<evidence type="ECO:0000259" key="8">
    <source>
        <dbReference type="PROSITE" id="PS51746"/>
    </source>
</evidence>
<dbReference type="SUPFAM" id="SSF56112">
    <property type="entry name" value="Protein kinase-like (PK-like)"/>
    <property type="match status" value="1"/>
</dbReference>
<evidence type="ECO:0000259" key="7">
    <source>
        <dbReference type="PROSITE" id="PS50011"/>
    </source>
</evidence>
<keyword evidence="6" id="KW-0472">Membrane</keyword>
<dbReference type="Gene3D" id="1.10.510.10">
    <property type="entry name" value="Transferase(Phosphotransferase) domain 1"/>
    <property type="match status" value="1"/>
</dbReference>
<dbReference type="InterPro" id="IPR036457">
    <property type="entry name" value="PPM-type-like_dom_sf"/>
</dbReference>
<evidence type="ECO:0000256" key="4">
    <source>
        <dbReference type="ARBA" id="ARBA00022777"/>
    </source>
</evidence>
<evidence type="ECO:0000313" key="10">
    <source>
        <dbReference type="Proteomes" id="UP000523601"/>
    </source>
</evidence>
<dbReference type="SMART" id="SM00331">
    <property type="entry name" value="PP2C_SIG"/>
    <property type="match status" value="1"/>
</dbReference>
<dbReference type="SUPFAM" id="SSF81606">
    <property type="entry name" value="PP2C-like"/>
    <property type="match status" value="1"/>
</dbReference>
<keyword evidence="6" id="KW-0812">Transmembrane</keyword>
<keyword evidence="4 9" id="KW-0418">Kinase</keyword>
<sequence>MTPQTPKGYAAVKGQFPTHPLKAVMGGYSSAGVKPRNDDAISGRIPEQLYELHTKGATICIADGISTGRNSYKAAQTSVMQFAQDYYSAPESWPVADCASRLIQALNGFFYTQNKSGSPEAEGQVTTFTAMIARSITAHVVHVGDTRCLLLRNGKLTCLTSDHTSRYMGEKEVLTRALGIDSRLNVDYSEHEMKAGDVFLLLSDGVHSFVRTAAMAELLQGPLTTQTQLERAARALCDAALAAGSDDNISAMMMAVTALPSETLTEAHRRLTTLAIPPALHPGNKIDGWKVIEVLHASTRSHVYKVRRVDHGDEDFVLKAPSRNFADSLQYLEGFTLEQWVGRKIDHPQVMKILPHEDSSFLYCIAEWVEGETLRDWMKRHPVPRIRDVLPILESLVTAVRVFHRLGMVHRDLKPENIMILADGTAKIIDFGSVQVAGFKGLLTGADEDLPEGSVNYIAPEVLAGRSASNLSDLFSIAAIAYEMIAGKVPFDHEKKGDRLSTAAKDWVPKALTDLRPDMPSTLQKALERALSYDPSKRPQVMTELLAEIRNARKELAAGGDFVPLLERGSKTFWRTWALTATGVAAALLVTLLVR</sequence>
<dbReference type="PROSITE" id="PS50011">
    <property type="entry name" value="PROTEIN_KINASE_DOM"/>
    <property type="match status" value="1"/>
</dbReference>
<dbReference type="PROSITE" id="PS51746">
    <property type="entry name" value="PPM_2"/>
    <property type="match status" value="1"/>
</dbReference>
<evidence type="ECO:0000256" key="6">
    <source>
        <dbReference type="SAM" id="Phobius"/>
    </source>
</evidence>
<accession>A0ABX2PDS5</accession>
<dbReference type="Gene3D" id="3.60.40.10">
    <property type="entry name" value="PPM-type phosphatase domain"/>
    <property type="match status" value="1"/>
</dbReference>
<dbReference type="InterPro" id="IPR000719">
    <property type="entry name" value="Prot_kinase_dom"/>
</dbReference>
<dbReference type="Pfam" id="PF00069">
    <property type="entry name" value="Pkinase"/>
    <property type="match status" value="1"/>
</dbReference>
<dbReference type="Pfam" id="PF13672">
    <property type="entry name" value="PP2C_2"/>
    <property type="match status" value="1"/>
</dbReference>
<organism evidence="9 10">
    <name type="scientific">Donghicola mangrovi</name>
    <dbReference type="NCBI Taxonomy" id="2729614"/>
    <lineage>
        <taxon>Bacteria</taxon>
        <taxon>Pseudomonadati</taxon>
        <taxon>Pseudomonadota</taxon>
        <taxon>Alphaproteobacteria</taxon>
        <taxon>Rhodobacterales</taxon>
        <taxon>Roseobacteraceae</taxon>
        <taxon>Donghicola</taxon>
    </lineage>
</organism>
<name>A0ABX2PDS5_9RHOB</name>
<reference evidence="9 10" key="1">
    <citation type="submission" date="2020-04" db="EMBL/GenBank/DDBJ databases">
        <title>Donghicola sp., a member of the Rhodobacteraceae family isolated from mangrove forest in Thailand.</title>
        <authorList>
            <person name="Charoenyingcharoen P."/>
            <person name="Yukphan P."/>
        </authorList>
    </citation>
    <scope>NUCLEOTIDE SEQUENCE [LARGE SCALE GENOMIC DNA]</scope>
    <source>
        <strain evidence="9 10">C2-DW-16</strain>
    </source>
</reference>
<dbReference type="RefSeq" id="WP_176853701.1">
    <property type="nucleotide sequence ID" value="NZ_JABCJD010000003.1"/>
</dbReference>
<evidence type="ECO:0000256" key="5">
    <source>
        <dbReference type="ARBA" id="ARBA00022840"/>
    </source>
</evidence>
<protein>
    <submittedName>
        <fullName evidence="9">Bifunctional protein-serine/threonine kinase/phosphatase</fullName>
    </submittedName>
</protein>
<feature type="domain" description="PPM-type phosphatase" evidence="8">
    <location>
        <begin position="27"/>
        <end position="256"/>
    </location>
</feature>
<evidence type="ECO:0000256" key="1">
    <source>
        <dbReference type="ARBA" id="ARBA00022527"/>
    </source>
</evidence>
<dbReference type="InterPro" id="IPR001932">
    <property type="entry name" value="PPM-type_phosphatase-like_dom"/>
</dbReference>
<keyword evidence="10" id="KW-1185">Reference proteome</keyword>
<keyword evidence="6" id="KW-1133">Transmembrane helix</keyword>
<dbReference type="EMBL" id="JABCJD010000003">
    <property type="protein sequence ID" value="NVO27286.1"/>
    <property type="molecule type" value="Genomic_DNA"/>
</dbReference>
<keyword evidence="3" id="KW-0547">Nucleotide-binding</keyword>